<comment type="similarity">
    <text evidence="1">Belongs to the short-chain dehydrogenases/reductases (SDR) family.</text>
</comment>
<dbReference type="PANTHER" id="PTHR43976:SF16">
    <property type="entry name" value="SHORT-CHAIN DEHYDROGENASE_REDUCTASE FAMILY PROTEIN"/>
    <property type="match status" value="1"/>
</dbReference>
<name>A0A4T0HJK4_WALIC</name>
<dbReference type="CDD" id="cd05374">
    <property type="entry name" value="17beta-HSD-like_SDR_c"/>
    <property type="match status" value="1"/>
</dbReference>
<accession>A0A4T0HJK4</accession>
<protein>
    <recommendedName>
        <fullName evidence="6">NAD(P)-binding protein</fullName>
    </recommendedName>
</protein>
<dbReference type="SUPFAM" id="SSF51735">
    <property type="entry name" value="NAD(P)-binding Rossmann-fold domains"/>
    <property type="match status" value="1"/>
</dbReference>
<dbReference type="AlphaFoldDB" id="A0A4T0HJK4"/>
<sequence length="423" mass="45975">MSGPQQATFGGKDPKAQNEVEKQAQDIQRQQETNKGGAAGREGVASTNPADYDSRGGAGGGSMNVRTQIIPANAPFFEPFTFSAPTPPPTPSSLFRFEDLLISTSANKSSAYVNISLFVLSGLASNNHHLHIMSLPNVFFITGTSTGFGRELVLQLNARKEKVIATARNTDKIKDFEQLEHVSIMKLDLNSNEEEIISVVRDALKIHGHVTHLVNNAAYSVAGCVEEVPLAQSKKQFDANYWGTIALTNAFLPHFRGRTSGEKFIATISSLVGITTMPFVSYYCASKFAIEASFEALKLETAHLGIKVLLIEPGYFRTSFLQEGSNIQPPQNPISDYAPISGAMERVFKQQNGAQLGDPAVGSERIIELLTNTGLVKQISNGEIPTRVALGSDSYEGIVKKGQDLIDNANKWKEFSLSTDFKN</sequence>
<feature type="compositionally biased region" description="Basic and acidic residues" evidence="3">
    <location>
        <begin position="12"/>
        <end position="24"/>
    </location>
</feature>
<evidence type="ECO:0008006" key="6">
    <source>
        <dbReference type="Google" id="ProtNLM"/>
    </source>
</evidence>
<feature type="region of interest" description="Disordered" evidence="3">
    <location>
        <begin position="1"/>
        <end position="65"/>
    </location>
</feature>
<dbReference type="InterPro" id="IPR051911">
    <property type="entry name" value="SDR_oxidoreductase"/>
</dbReference>
<evidence type="ECO:0000256" key="2">
    <source>
        <dbReference type="ARBA" id="ARBA00023002"/>
    </source>
</evidence>
<dbReference type="EMBL" id="SPOF01000015">
    <property type="protein sequence ID" value="TIB13194.1"/>
    <property type="molecule type" value="Genomic_DNA"/>
</dbReference>
<dbReference type="InterPro" id="IPR036291">
    <property type="entry name" value="NAD(P)-bd_dom_sf"/>
</dbReference>
<dbReference type="OrthoDB" id="1274115at2759"/>
<evidence type="ECO:0000313" key="4">
    <source>
        <dbReference type="EMBL" id="TIB13194.1"/>
    </source>
</evidence>
<organism evidence="4 5">
    <name type="scientific">Wallemia ichthyophaga</name>
    <dbReference type="NCBI Taxonomy" id="245174"/>
    <lineage>
        <taxon>Eukaryota</taxon>
        <taxon>Fungi</taxon>
        <taxon>Dikarya</taxon>
        <taxon>Basidiomycota</taxon>
        <taxon>Wallemiomycotina</taxon>
        <taxon>Wallemiomycetes</taxon>
        <taxon>Wallemiales</taxon>
        <taxon>Wallemiaceae</taxon>
        <taxon>Wallemia</taxon>
    </lineage>
</organism>
<evidence type="ECO:0000256" key="3">
    <source>
        <dbReference type="SAM" id="MobiDB-lite"/>
    </source>
</evidence>
<dbReference type="PANTHER" id="PTHR43976">
    <property type="entry name" value="SHORT CHAIN DEHYDROGENASE"/>
    <property type="match status" value="1"/>
</dbReference>
<dbReference type="Pfam" id="PF00106">
    <property type="entry name" value="adh_short"/>
    <property type="match status" value="1"/>
</dbReference>
<dbReference type="Proteomes" id="UP000306954">
    <property type="component" value="Unassembled WGS sequence"/>
</dbReference>
<dbReference type="InterPro" id="IPR002347">
    <property type="entry name" value="SDR_fam"/>
</dbReference>
<evidence type="ECO:0000313" key="5">
    <source>
        <dbReference type="Proteomes" id="UP000306954"/>
    </source>
</evidence>
<evidence type="ECO:0000256" key="1">
    <source>
        <dbReference type="ARBA" id="ARBA00006484"/>
    </source>
</evidence>
<comment type="caution">
    <text evidence="4">The sequence shown here is derived from an EMBL/GenBank/DDBJ whole genome shotgun (WGS) entry which is preliminary data.</text>
</comment>
<proteinExistence type="inferred from homology"/>
<keyword evidence="2" id="KW-0560">Oxidoreductase</keyword>
<dbReference type="Gene3D" id="3.40.50.720">
    <property type="entry name" value="NAD(P)-binding Rossmann-like Domain"/>
    <property type="match status" value="1"/>
</dbReference>
<dbReference type="PRINTS" id="PR00081">
    <property type="entry name" value="GDHRDH"/>
</dbReference>
<dbReference type="GO" id="GO:0016491">
    <property type="term" value="F:oxidoreductase activity"/>
    <property type="evidence" value="ECO:0007669"/>
    <property type="project" value="UniProtKB-KW"/>
</dbReference>
<feature type="compositionally biased region" description="Polar residues" evidence="3">
    <location>
        <begin position="25"/>
        <end position="34"/>
    </location>
</feature>
<gene>
    <name evidence="4" type="ORF">E3P90_01761</name>
</gene>
<reference evidence="4 5" key="1">
    <citation type="submission" date="2019-03" db="EMBL/GenBank/DDBJ databases">
        <title>Sequencing 23 genomes of Wallemia ichthyophaga.</title>
        <authorList>
            <person name="Gostincar C."/>
        </authorList>
    </citation>
    <scope>NUCLEOTIDE SEQUENCE [LARGE SCALE GENOMIC DNA]</scope>
    <source>
        <strain evidence="4 5">EXF-8621</strain>
    </source>
</reference>